<evidence type="ECO:0000313" key="6">
    <source>
        <dbReference type="Proteomes" id="UP000224567"/>
    </source>
</evidence>
<dbReference type="Gene3D" id="3.40.395.10">
    <property type="entry name" value="Adenoviral Proteinase, Chain A"/>
    <property type="match status" value="1"/>
</dbReference>
<reference evidence="6" key="2">
    <citation type="journal article" date="2017" name="J. Anim. Genet.">
        <title>Multiple reference genome sequences of hot pepper reveal the massive evolution of plant disease resistance genes by retroduplication.</title>
        <authorList>
            <person name="Kim S."/>
            <person name="Park J."/>
            <person name="Yeom S.-I."/>
            <person name="Kim Y.-M."/>
            <person name="Seo E."/>
            <person name="Kim K.-T."/>
            <person name="Kim M.-S."/>
            <person name="Lee J.M."/>
            <person name="Cheong K."/>
            <person name="Shin H.-S."/>
            <person name="Kim S.-B."/>
            <person name="Han K."/>
            <person name="Lee J."/>
            <person name="Park M."/>
            <person name="Lee H.-A."/>
            <person name="Lee H.-Y."/>
            <person name="Lee Y."/>
            <person name="Oh S."/>
            <person name="Lee J.H."/>
            <person name="Choi E."/>
            <person name="Choi E."/>
            <person name="Lee S.E."/>
            <person name="Jeon J."/>
            <person name="Kim H."/>
            <person name="Choi G."/>
            <person name="Song H."/>
            <person name="Lee J."/>
            <person name="Lee S.-C."/>
            <person name="Kwon J.-K."/>
            <person name="Lee H.-Y."/>
            <person name="Koo N."/>
            <person name="Hong Y."/>
            <person name="Kim R.W."/>
            <person name="Kang W.-H."/>
            <person name="Huh J.H."/>
            <person name="Kang B.-C."/>
            <person name="Yang T.-J."/>
            <person name="Lee Y.-H."/>
            <person name="Bennetzen J.L."/>
            <person name="Choi D."/>
        </authorList>
    </citation>
    <scope>NUCLEOTIDE SEQUENCE [LARGE SCALE GENOMIC DNA]</scope>
    <source>
        <strain evidence="6">cv. PBC81</strain>
    </source>
</reference>
<keyword evidence="3" id="KW-0378">Hydrolase</keyword>
<dbReference type="Pfam" id="PF02902">
    <property type="entry name" value="Peptidase_C48"/>
    <property type="match status" value="1"/>
</dbReference>
<keyword evidence="2" id="KW-0645">Protease</keyword>
<evidence type="ECO:0000256" key="2">
    <source>
        <dbReference type="ARBA" id="ARBA00022670"/>
    </source>
</evidence>
<dbReference type="OrthoDB" id="1939479at2759"/>
<dbReference type="AlphaFoldDB" id="A0A2G2W329"/>
<evidence type="ECO:0000256" key="3">
    <source>
        <dbReference type="ARBA" id="ARBA00022801"/>
    </source>
</evidence>
<feature type="domain" description="Ubiquitin-like protease family profile" evidence="4">
    <location>
        <begin position="1"/>
        <end position="142"/>
    </location>
</feature>
<keyword evidence="6" id="KW-1185">Reference proteome</keyword>
<comment type="caution">
    <text evidence="5">The sequence shown here is derived from an EMBL/GenBank/DDBJ whole genome shotgun (WGS) entry which is preliminary data.</text>
</comment>
<dbReference type="PANTHER" id="PTHR31470:SF46">
    <property type="entry name" value="ULP1 PROTEASE FAMILY, C-TERMINAL CATALYTIC DOMAIN CONTAINING PROTEIN"/>
    <property type="match status" value="1"/>
</dbReference>
<dbReference type="SUPFAM" id="SSF54001">
    <property type="entry name" value="Cysteine proteinases"/>
    <property type="match status" value="1"/>
</dbReference>
<dbReference type="PROSITE" id="PS50600">
    <property type="entry name" value="ULP_PROTEASE"/>
    <property type="match status" value="1"/>
</dbReference>
<reference evidence="5 6" key="1">
    <citation type="journal article" date="2017" name="Genome Biol.">
        <title>New reference genome sequences of hot pepper reveal the massive evolution of plant disease-resistance genes by retroduplication.</title>
        <authorList>
            <person name="Kim S."/>
            <person name="Park J."/>
            <person name="Yeom S.I."/>
            <person name="Kim Y.M."/>
            <person name="Seo E."/>
            <person name="Kim K.T."/>
            <person name="Kim M.S."/>
            <person name="Lee J.M."/>
            <person name="Cheong K."/>
            <person name="Shin H.S."/>
            <person name="Kim S.B."/>
            <person name="Han K."/>
            <person name="Lee J."/>
            <person name="Park M."/>
            <person name="Lee H.A."/>
            <person name="Lee H.Y."/>
            <person name="Lee Y."/>
            <person name="Oh S."/>
            <person name="Lee J.H."/>
            <person name="Choi E."/>
            <person name="Choi E."/>
            <person name="Lee S.E."/>
            <person name="Jeon J."/>
            <person name="Kim H."/>
            <person name="Choi G."/>
            <person name="Song H."/>
            <person name="Lee J."/>
            <person name="Lee S.C."/>
            <person name="Kwon J.K."/>
            <person name="Lee H.Y."/>
            <person name="Koo N."/>
            <person name="Hong Y."/>
            <person name="Kim R.W."/>
            <person name="Kang W.H."/>
            <person name="Huh J.H."/>
            <person name="Kang B.C."/>
            <person name="Yang T.J."/>
            <person name="Lee Y.H."/>
            <person name="Bennetzen J.L."/>
            <person name="Choi D."/>
        </authorList>
    </citation>
    <scope>NUCLEOTIDE SEQUENCE [LARGE SCALE GENOMIC DNA]</scope>
    <source>
        <strain evidence="6">cv. PBC81</strain>
    </source>
</reference>
<gene>
    <name evidence="5" type="ORF">CQW23_18488</name>
</gene>
<sequence>MASRVSDEASGLYDLFMTSIPAGLPWVLIGKVYIPINCGDEFHWVLVVVVLKERRIRVYDSMSQRRYSGSSSEIQKLVKILPTFVDISGFLNQKVRTDWLTIDAYRDKMGNPFDVQYVEGIAQQTIGSMDCSLFVAIYAEYLSDGLQVPNDGLDVGLLCKRYAALLWKYEEAKA</sequence>
<dbReference type="InterPro" id="IPR038765">
    <property type="entry name" value="Papain-like_cys_pep_sf"/>
</dbReference>
<comment type="similarity">
    <text evidence="1">Belongs to the peptidase C48 family.</text>
</comment>
<dbReference type="Proteomes" id="UP000224567">
    <property type="component" value="Unassembled WGS sequence"/>
</dbReference>
<evidence type="ECO:0000313" key="5">
    <source>
        <dbReference type="EMBL" id="PHT39634.1"/>
    </source>
</evidence>
<dbReference type="PANTHER" id="PTHR31470">
    <property type="entry name" value="CYSTEINE PROTEINASES SUPERFAMILY PROTEIN-RELATED-RELATED"/>
    <property type="match status" value="1"/>
</dbReference>
<name>A0A2G2W329_CAPBA</name>
<evidence type="ECO:0000256" key="1">
    <source>
        <dbReference type="ARBA" id="ARBA00005234"/>
    </source>
</evidence>
<evidence type="ECO:0000259" key="4">
    <source>
        <dbReference type="PROSITE" id="PS50600"/>
    </source>
</evidence>
<protein>
    <recommendedName>
        <fullName evidence="4">Ubiquitin-like protease family profile domain-containing protein</fullName>
    </recommendedName>
</protein>
<dbReference type="GO" id="GO:0006508">
    <property type="term" value="P:proteolysis"/>
    <property type="evidence" value="ECO:0007669"/>
    <property type="project" value="UniProtKB-KW"/>
</dbReference>
<dbReference type="InterPro" id="IPR003653">
    <property type="entry name" value="Peptidase_C48_C"/>
</dbReference>
<accession>A0A2G2W329</accession>
<proteinExistence type="inferred from homology"/>
<dbReference type="GO" id="GO:0008234">
    <property type="term" value="F:cysteine-type peptidase activity"/>
    <property type="evidence" value="ECO:0007669"/>
    <property type="project" value="InterPro"/>
</dbReference>
<dbReference type="EMBL" id="MLFT02000008">
    <property type="protein sequence ID" value="PHT39634.1"/>
    <property type="molecule type" value="Genomic_DNA"/>
</dbReference>
<organism evidence="5 6">
    <name type="scientific">Capsicum baccatum</name>
    <name type="common">Peruvian pepper</name>
    <dbReference type="NCBI Taxonomy" id="33114"/>
    <lineage>
        <taxon>Eukaryota</taxon>
        <taxon>Viridiplantae</taxon>
        <taxon>Streptophyta</taxon>
        <taxon>Embryophyta</taxon>
        <taxon>Tracheophyta</taxon>
        <taxon>Spermatophyta</taxon>
        <taxon>Magnoliopsida</taxon>
        <taxon>eudicotyledons</taxon>
        <taxon>Gunneridae</taxon>
        <taxon>Pentapetalae</taxon>
        <taxon>asterids</taxon>
        <taxon>lamiids</taxon>
        <taxon>Solanales</taxon>
        <taxon>Solanaceae</taxon>
        <taxon>Solanoideae</taxon>
        <taxon>Capsiceae</taxon>
        <taxon>Capsicum</taxon>
    </lineage>
</organism>